<reference evidence="2 3" key="1">
    <citation type="submission" date="2013-11" db="EMBL/GenBank/DDBJ databases">
        <title>Draft genome sequence and annotation of the entomopathogenic bacterium, Xenorhabdus cabanillasi strain JM26.</title>
        <authorList>
            <person name="Gualtieri M."/>
            <person name="Ogier J.C."/>
            <person name="Pages S."/>
            <person name="Givaudan A."/>
            <person name="Gaudriault S."/>
        </authorList>
    </citation>
    <scope>NUCLEOTIDE SEQUENCE [LARGE SCALE GENOMIC DNA]</scope>
    <source>
        <strain evidence="2 3">JM26</strain>
    </source>
</reference>
<comment type="caution">
    <text evidence="2">The sequence shown here is derived from an EMBL/GenBank/DDBJ whole genome shotgun (WGS) entry which is preliminary data.</text>
</comment>
<feature type="transmembrane region" description="Helical" evidence="1">
    <location>
        <begin position="12"/>
        <end position="32"/>
    </location>
</feature>
<proteinExistence type="predicted"/>
<evidence type="ECO:0000313" key="2">
    <source>
        <dbReference type="EMBL" id="CDL86358.1"/>
    </source>
</evidence>
<keyword evidence="1" id="KW-0812">Transmembrane</keyword>
<accession>W1J8L7</accession>
<gene>
    <name evidence="2" type="ORF">XCR1_3080006</name>
</gene>
<evidence type="ECO:0000256" key="1">
    <source>
        <dbReference type="SAM" id="Phobius"/>
    </source>
</evidence>
<sequence>MRIVLKYSHTDSLFSAYPFGAIIAVSLNTAYAHPPKRTRVMY</sequence>
<protein>
    <submittedName>
        <fullName evidence="2">Uncharacterized protein</fullName>
    </submittedName>
</protein>
<evidence type="ECO:0000313" key="3">
    <source>
        <dbReference type="Proteomes" id="UP000019197"/>
    </source>
</evidence>
<name>W1J8L7_9GAMM</name>
<keyword evidence="1" id="KW-1133">Transmembrane helix</keyword>
<organism evidence="2 3">
    <name type="scientific">Xenorhabdus cabanillasii JM26</name>
    <dbReference type="NCBI Taxonomy" id="1427517"/>
    <lineage>
        <taxon>Bacteria</taxon>
        <taxon>Pseudomonadati</taxon>
        <taxon>Pseudomonadota</taxon>
        <taxon>Gammaproteobacteria</taxon>
        <taxon>Enterobacterales</taxon>
        <taxon>Morganellaceae</taxon>
        <taxon>Xenorhabdus</taxon>
    </lineage>
</organism>
<keyword evidence="1" id="KW-0472">Membrane</keyword>
<dbReference type="Proteomes" id="UP000019197">
    <property type="component" value="Unassembled WGS sequence"/>
</dbReference>
<dbReference type="EMBL" id="CBXE010000233">
    <property type="protein sequence ID" value="CDL86358.1"/>
    <property type="molecule type" value="Genomic_DNA"/>
</dbReference>
<dbReference type="AlphaFoldDB" id="W1J8L7"/>